<gene>
    <name evidence="6" type="ORF">SAMN05518683_110144</name>
</gene>
<dbReference type="CDD" id="cd03442">
    <property type="entry name" value="BFIT_BACH"/>
    <property type="match status" value="1"/>
</dbReference>
<evidence type="ECO:0000256" key="2">
    <source>
        <dbReference type="ARBA" id="ARBA00022801"/>
    </source>
</evidence>
<feature type="region of interest" description="Disordered" evidence="4">
    <location>
        <begin position="135"/>
        <end position="159"/>
    </location>
</feature>
<sequence length="159" mass="17698">MQMENKQPMEQSRTVQTRLVLPPDTNHLQTIFGGKVMGYIDEIAALSAMKHCSCVVVTASMDSVDFLSSAKAGEALELEAFVTSTGRTSMEVFVRVHSHDLLTNEKRLTTQSFLTMVAVNEEGQPIEVPGVVPGTEEEKRLHESAAVRKEYRKKRSDML</sequence>
<accession>A0A1I5TFM2</accession>
<keyword evidence="2 3" id="KW-0378">Hydrolase</keyword>
<dbReference type="EMBL" id="FOXD01000010">
    <property type="protein sequence ID" value="SFP81849.1"/>
    <property type="molecule type" value="Genomic_DNA"/>
</dbReference>
<feature type="compositionally biased region" description="Basic residues" evidence="4">
    <location>
        <begin position="150"/>
        <end position="159"/>
    </location>
</feature>
<dbReference type="GO" id="GO:0005829">
    <property type="term" value="C:cytosol"/>
    <property type="evidence" value="ECO:0007669"/>
    <property type="project" value="TreeGrafter"/>
</dbReference>
<proteinExistence type="inferred from homology"/>
<dbReference type="InterPro" id="IPR006683">
    <property type="entry name" value="Thioestr_dom"/>
</dbReference>
<dbReference type="Gene3D" id="3.10.129.10">
    <property type="entry name" value="Hotdog Thioesterase"/>
    <property type="match status" value="1"/>
</dbReference>
<evidence type="ECO:0000256" key="1">
    <source>
        <dbReference type="ARBA" id="ARBA00010458"/>
    </source>
</evidence>
<evidence type="ECO:0000256" key="4">
    <source>
        <dbReference type="SAM" id="MobiDB-lite"/>
    </source>
</evidence>
<dbReference type="GO" id="GO:0009062">
    <property type="term" value="P:fatty acid catabolic process"/>
    <property type="evidence" value="ECO:0007669"/>
    <property type="project" value="TreeGrafter"/>
</dbReference>
<dbReference type="PROSITE" id="PS51770">
    <property type="entry name" value="HOTDOG_ACOT"/>
    <property type="match status" value="1"/>
</dbReference>
<reference evidence="7" key="1">
    <citation type="submission" date="2016-10" db="EMBL/GenBank/DDBJ databases">
        <authorList>
            <person name="Varghese N."/>
            <person name="Submissions S."/>
        </authorList>
    </citation>
    <scope>NUCLEOTIDE SEQUENCE [LARGE SCALE GENOMIC DNA]</scope>
    <source>
        <strain evidence="7">S7</strain>
    </source>
</reference>
<dbReference type="STRING" id="1884432.SAMN05518683_110144"/>
<feature type="domain" description="HotDog ACOT-type" evidence="5">
    <location>
        <begin position="10"/>
        <end position="122"/>
    </location>
</feature>
<protein>
    <submittedName>
        <fullName evidence="6">Acyl-CoA hydrolase</fullName>
    </submittedName>
</protein>
<dbReference type="AlphaFoldDB" id="A0A1I5TFM2"/>
<comment type="similarity">
    <text evidence="1">Belongs to the acyl coenzyme A hydrolase family.</text>
</comment>
<evidence type="ECO:0000259" key="5">
    <source>
        <dbReference type="PROSITE" id="PS51770"/>
    </source>
</evidence>
<dbReference type="GO" id="GO:0006637">
    <property type="term" value="P:acyl-CoA metabolic process"/>
    <property type="evidence" value="ECO:0007669"/>
    <property type="project" value="TreeGrafter"/>
</dbReference>
<evidence type="ECO:0000313" key="7">
    <source>
        <dbReference type="Proteomes" id="UP000198892"/>
    </source>
</evidence>
<organism evidence="6 7">
    <name type="scientific">Salibacterium halotolerans</name>
    <dbReference type="NCBI Taxonomy" id="1884432"/>
    <lineage>
        <taxon>Bacteria</taxon>
        <taxon>Bacillati</taxon>
        <taxon>Bacillota</taxon>
        <taxon>Bacilli</taxon>
        <taxon>Bacillales</taxon>
        <taxon>Bacillaceae</taxon>
    </lineage>
</organism>
<dbReference type="PANTHER" id="PTHR11049:SF24">
    <property type="entry name" value="CYTOSOLIC ACYL COENZYME A THIOESTER HYDROLASE"/>
    <property type="match status" value="1"/>
</dbReference>
<dbReference type="InterPro" id="IPR029069">
    <property type="entry name" value="HotDog_dom_sf"/>
</dbReference>
<evidence type="ECO:0000313" key="6">
    <source>
        <dbReference type="EMBL" id="SFP81849.1"/>
    </source>
</evidence>
<dbReference type="Pfam" id="PF03061">
    <property type="entry name" value="4HBT"/>
    <property type="match status" value="1"/>
</dbReference>
<dbReference type="SUPFAM" id="SSF54637">
    <property type="entry name" value="Thioesterase/thiol ester dehydrase-isomerase"/>
    <property type="match status" value="1"/>
</dbReference>
<dbReference type="GO" id="GO:0052816">
    <property type="term" value="F:long-chain fatty acyl-CoA hydrolase activity"/>
    <property type="evidence" value="ECO:0007669"/>
    <property type="project" value="TreeGrafter"/>
</dbReference>
<name>A0A1I5TFM2_9BACI</name>
<feature type="compositionally biased region" description="Basic and acidic residues" evidence="4">
    <location>
        <begin position="136"/>
        <end position="149"/>
    </location>
</feature>
<dbReference type="InterPro" id="IPR040170">
    <property type="entry name" value="Cytosol_ACT"/>
</dbReference>
<dbReference type="InterPro" id="IPR033120">
    <property type="entry name" value="HOTDOG_ACOT"/>
</dbReference>
<dbReference type="Proteomes" id="UP000198892">
    <property type="component" value="Unassembled WGS sequence"/>
</dbReference>
<dbReference type="PANTHER" id="PTHR11049">
    <property type="entry name" value="ACYL COENZYME A THIOESTER HYDROLASE"/>
    <property type="match status" value="1"/>
</dbReference>
<evidence type="ECO:0000256" key="3">
    <source>
        <dbReference type="PROSITE-ProRule" id="PRU01106"/>
    </source>
</evidence>
<keyword evidence="7" id="KW-1185">Reference proteome</keyword>